<evidence type="ECO:0000313" key="2">
    <source>
        <dbReference type="EMBL" id="MPM23403.1"/>
    </source>
</evidence>
<name>A0A644YA03_9ZZZZ</name>
<accession>A0A644YA03</accession>
<feature type="compositionally biased region" description="Basic and acidic residues" evidence="1">
    <location>
        <begin position="42"/>
        <end position="54"/>
    </location>
</feature>
<dbReference type="AlphaFoldDB" id="A0A644YA03"/>
<reference evidence="2" key="1">
    <citation type="submission" date="2019-08" db="EMBL/GenBank/DDBJ databases">
        <authorList>
            <person name="Kucharzyk K."/>
            <person name="Murdoch R.W."/>
            <person name="Higgins S."/>
            <person name="Loffler F."/>
        </authorList>
    </citation>
    <scope>NUCLEOTIDE SEQUENCE</scope>
</reference>
<evidence type="ECO:0000256" key="1">
    <source>
        <dbReference type="SAM" id="MobiDB-lite"/>
    </source>
</evidence>
<gene>
    <name evidence="2" type="ORF">SDC9_69875</name>
</gene>
<dbReference type="EMBL" id="VSSQ01004023">
    <property type="protein sequence ID" value="MPM23403.1"/>
    <property type="molecule type" value="Genomic_DNA"/>
</dbReference>
<protein>
    <submittedName>
        <fullName evidence="2">Uncharacterized protein</fullName>
    </submittedName>
</protein>
<comment type="caution">
    <text evidence="2">The sequence shown here is derived from an EMBL/GenBank/DDBJ whole genome shotgun (WGS) entry which is preliminary data.</text>
</comment>
<proteinExistence type="predicted"/>
<feature type="region of interest" description="Disordered" evidence="1">
    <location>
        <begin position="33"/>
        <end position="89"/>
    </location>
</feature>
<organism evidence="2">
    <name type="scientific">bioreactor metagenome</name>
    <dbReference type="NCBI Taxonomy" id="1076179"/>
    <lineage>
        <taxon>unclassified sequences</taxon>
        <taxon>metagenomes</taxon>
        <taxon>ecological metagenomes</taxon>
    </lineage>
</organism>
<feature type="compositionally biased region" description="Basic and acidic residues" evidence="1">
    <location>
        <begin position="63"/>
        <end position="89"/>
    </location>
</feature>
<sequence>MPILGGVAHHPDGGHGDGHEDGHHDAAAVFVGPDAQRHTHQRAGEHRHGGEQAELRGAQVQHLPDRNADDAKHHPDHEADGERQGADDEHRPGAALLLRVVMRNVRATCGGRHRRFDHVGAFVMDMAPWSGFRARVNILRQEACTAAKERRE</sequence>